<protein>
    <submittedName>
        <fullName evidence="1">Uncharacterized protein</fullName>
    </submittedName>
</protein>
<name>A0A327KP98_9BRAD</name>
<comment type="caution">
    <text evidence="1">The sequence shown here is derived from an EMBL/GenBank/DDBJ whole genome shotgun (WGS) entry which is preliminary data.</text>
</comment>
<dbReference type="AlphaFoldDB" id="A0A327KP98"/>
<evidence type="ECO:0000313" key="1">
    <source>
        <dbReference type="EMBL" id="RAI40720.1"/>
    </source>
</evidence>
<evidence type="ECO:0000313" key="2">
    <source>
        <dbReference type="Proteomes" id="UP000248863"/>
    </source>
</evidence>
<sequence>MIMSITTINEIAARLAEFMLANVAMPGEERDERLAEMIAFLAPEDQAAAVAEAEATLKRLAADAAALNDAALTVIAIAGNLPTGARE</sequence>
<accession>A0A327KP98</accession>
<organism evidence="1 2">
    <name type="scientific">Rhodoplanes elegans</name>
    <dbReference type="NCBI Taxonomy" id="29408"/>
    <lineage>
        <taxon>Bacteria</taxon>
        <taxon>Pseudomonadati</taxon>
        <taxon>Pseudomonadota</taxon>
        <taxon>Alphaproteobacteria</taxon>
        <taxon>Hyphomicrobiales</taxon>
        <taxon>Nitrobacteraceae</taxon>
        <taxon>Rhodoplanes</taxon>
    </lineage>
</organism>
<dbReference type="EMBL" id="NPEU01000034">
    <property type="protein sequence ID" value="RAI40720.1"/>
    <property type="molecule type" value="Genomic_DNA"/>
</dbReference>
<dbReference type="Proteomes" id="UP000248863">
    <property type="component" value="Unassembled WGS sequence"/>
</dbReference>
<proteinExistence type="predicted"/>
<keyword evidence="2" id="KW-1185">Reference proteome</keyword>
<gene>
    <name evidence="1" type="ORF">CH338_05380</name>
</gene>
<reference evidence="1 2" key="1">
    <citation type="submission" date="2017-07" db="EMBL/GenBank/DDBJ databases">
        <title>Draft Genome Sequences of Select Purple Nonsulfur Bacteria.</title>
        <authorList>
            <person name="Lasarre B."/>
            <person name="Mckinlay J.B."/>
        </authorList>
    </citation>
    <scope>NUCLEOTIDE SEQUENCE [LARGE SCALE GENOMIC DNA]</scope>
    <source>
        <strain evidence="1 2">DSM 11907</strain>
    </source>
</reference>